<accession>A0ABP3RLS0</accession>
<comment type="caution">
    <text evidence="3">The sequence shown here is derived from an EMBL/GenBank/DDBJ whole genome shotgun (WGS) entry which is preliminary data.</text>
</comment>
<dbReference type="RefSeq" id="WP_343814718.1">
    <property type="nucleotide sequence ID" value="NZ_BAAADS010000022.1"/>
</dbReference>
<keyword evidence="1" id="KW-0472">Membrane</keyword>
<name>A0ABP3RLS0_9BACI</name>
<evidence type="ECO:0000256" key="1">
    <source>
        <dbReference type="SAM" id="Phobius"/>
    </source>
</evidence>
<organism evidence="3 4">
    <name type="scientific">Virgibacillus siamensis</name>
    <dbReference type="NCBI Taxonomy" id="480071"/>
    <lineage>
        <taxon>Bacteria</taxon>
        <taxon>Bacillati</taxon>
        <taxon>Bacillota</taxon>
        <taxon>Bacilli</taxon>
        <taxon>Bacillales</taxon>
        <taxon>Bacillaceae</taxon>
        <taxon>Virgibacillus</taxon>
    </lineage>
</organism>
<feature type="transmembrane region" description="Helical" evidence="1">
    <location>
        <begin position="110"/>
        <end position="128"/>
    </location>
</feature>
<dbReference type="Proteomes" id="UP001500866">
    <property type="component" value="Unassembled WGS sequence"/>
</dbReference>
<protein>
    <recommendedName>
        <fullName evidence="2">DUF1468 domain-containing protein</fullName>
    </recommendedName>
</protein>
<dbReference type="EMBL" id="BAAADS010000022">
    <property type="protein sequence ID" value="GAA0610129.1"/>
    <property type="molecule type" value="Genomic_DNA"/>
</dbReference>
<evidence type="ECO:0000313" key="4">
    <source>
        <dbReference type="Proteomes" id="UP001500866"/>
    </source>
</evidence>
<dbReference type="Pfam" id="PF07331">
    <property type="entry name" value="TctB"/>
    <property type="match status" value="1"/>
</dbReference>
<dbReference type="InterPro" id="IPR009936">
    <property type="entry name" value="DUF1468"/>
</dbReference>
<sequence length="144" mass="16456">MNILFSITLFLISLVYLILGLKFQFMMNGLPAEGFLPRIVGVLLLVFSGVNLYASIKKGNEKTSWETLKDILIIFVASIAFIFLFNHLGAVISMILFMFVILYMFNRQKLTVNIIISIVTPMVIYFMFNVWLNVNFPEGVLAIF</sequence>
<gene>
    <name evidence="3" type="ORF">GCM10009001_29320</name>
</gene>
<feature type="domain" description="DUF1468" evidence="2">
    <location>
        <begin position="5"/>
        <end position="137"/>
    </location>
</feature>
<evidence type="ECO:0000259" key="2">
    <source>
        <dbReference type="Pfam" id="PF07331"/>
    </source>
</evidence>
<keyword evidence="1" id="KW-0812">Transmembrane</keyword>
<feature type="transmembrane region" description="Helical" evidence="1">
    <location>
        <begin position="6"/>
        <end position="23"/>
    </location>
</feature>
<reference evidence="4" key="1">
    <citation type="journal article" date="2019" name="Int. J. Syst. Evol. Microbiol.">
        <title>The Global Catalogue of Microorganisms (GCM) 10K type strain sequencing project: providing services to taxonomists for standard genome sequencing and annotation.</title>
        <authorList>
            <consortium name="The Broad Institute Genomics Platform"/>
            <consortium name="The Broad Institute Genome Sequencing Center for Infectious Disease"/>
            <person name="Wu L."/>
            <person name="Ma J."/>
        </authorList>
    </citation>
    <scope>NUCLEOTIDE SEQUENCE [LARGE SCALE GENOMIC DNA]</scope>
    <source>
        <strain evidence="4">JCM 15395</strain>
    </source>
</reference>
<evidence type="ECO:0000313" key="3">
    <source>
        <dbReference type="EMBL" id="GAA0610129.1"/>
    </source>
</evidence>
<proteinExistence type="predicted"/>
<feature type="transmembrane region" description="Helical" evidence="1">
    <location>
        <begin position="35"/>
        <end position="56"/>
    </location>
</feature>
<feature type="transmembrane region" description="Helical" evidence="1">
    <location>
        <begin position="71"/>
        <end position="103"/>
    </location>
</feature>
<keyword evidence="1" id="KW-1133">Transmembrane helix</keyword>
<keyword evidence="4" id="KW-1185">Reference proteome</keyword>